<gene>
    <name evidence="2" type="ORF">NPIL_595801</name>
</gene>
<feature type="compositionally biased region" description="Pro residues" evidence="1">
    <location>
        <begin position="82"/>
        <end position="91"/>
    </location>
</feature>
<evidence type="ECO:0000313" key="2">
    <source>
        <dbReference type="EMBL" id="GFU35041.1"/>
    </source>
</evidence>
<accession>A0A8X6UHZ8</accession>
<comment type="caution">
    <text evidence="2">The sequence shown here is derived from an EMBL/GenBank/DDBJ whole genome shotgun (WGS) entry which is preliminary data.</text>
</comment>
<name>A0A8X6UHZ8_NEPPI</name>
<evidence type="ECO:0000313" key="3">
    <source>
        <dbReference type="Proteomes" id="UP000887013"/>
    </source>
</evidence>
<dbReference type="AlphaFoldDB" id="A0A8X6UHZ8"/>
<proteinExistence type="predicted"/>
<feature type="compositionally biased region" description="Polar residues" evidence="1">
    <location>
        <begin position="31"/>
        <end position="50"/>
    </location>
</feature>
<dbReference type="EMBL" id="BMAW01083644">
    <property type="protein sequence ID" value="GFU35041.1"/>
    <property type="molecule type" value="Genomic_DNA"/>
</dbReference>
<sequence>MDVKGNASHQFNSYQINLSCDNSILYPHASSPASHDNSNVLPFDINSTYNDESRIRRPAKRQQPTHALDSSKNENSRGVEPIPVPSPKHAV</sequence>
<feature type="region of interest" description="Disordered" evidence="1">
    <location>
        <begin position="25"/>
        <end position="91"/>
    </location>
</feature>
<dbReference type="Proteomes" id="UP000887013">
    <property type="component" value="Unassembled WGS sequence"/>
</dbReference>
<reference evidence="2" key="1">
    <citation type="submission" date="2020-08" db="EMBL/GenBank/DDBJ databases">
        <title>Multicomponent nature underlies the extraordinary mechanical properties of spider dragline silk.</title>
        <authorList>
            <person name="Kono N."/>
            <person name="Nakamura H."/>
            <person name="Mori M."/>
            <person name="Yoshida Y."/>
            <person name="Ohtoshi R."/>
            <person name="Malay A.D."/>
            <person name="Moran D.A.P."/>
            <person name="Tomita M."/>
            <person name="Numata K."/>
            <person name="Arakawa K."/>
        </authorList>
    </citation>
    <scope>NUCLEOTIDE SEQUENCE</scope>
</reference>
<protein>
    <submittedName>
        <fullName evidence="2">Uncharacterized protein</fullName>
    </submittedName>
</protein>
<keyword evidence="3" id="KW-1185">Reference proteome</keyword>
<organism evidence="2 3">
    <name type="scientific">Nephila pilipes</name>
    <name type="common">Giant wood spider</name>
    <name type="synonym">Nephila maculata</name>
    <dbReference type="NCBI Taxonomy" id="299642"/>
    <lineage>
        <taxon>Eukaryota</taxon>
        <taxon>Metazoa</taxon>
        <taxon>Ecdysozoa</taxon>
        <taxon>Arthropoda</taxon>
        <taxon>Chelicerata</taxon>
        <taxon>Arachnida</taxon>
        <taxon>Araneae</taxon>
        <taxon>Araneomorphae</taxon>
        <taxon>Entelegynae</taxon>
        <taxon>Araneoidea</taxon>
        <taxon>Nephilidae</taxon>
        <taxon>Nephila</taxon>
    </lineage>
</organism>
<evidence type="ECO:0000256" key="1">
    <source>
        <dbReference type="SAM" id="MobiDB-lite"/>
    </source>
</evidence>